<keyword evidence="3 5" id="KW-0687">Ribonucleoprotein</keyword>
<keyword evidence="5" id="KW-0699">rRNA-binding</keyword>
<dbReference type="GO" id="GO:0015934">
    <property type="term" value="C:large ribosomal subunit"/>
    <property type="evidence" value="ECO:0007669"/>
    <property type="project" value="InterPro"/>
</dbReference>
<dbReference type="InterPro" id="IPR047865">
    <property type="entry name" value="Ribosomal_uL10_bac_type"/>
</dbReference>
<keyword evidence="2 5" id="KW-0689">Ribosomal protein</keyword>
<dbReference type="Proteomes" id="UP000095787">
    <property type="component" value="Unassembled WGS sequence"/>
</dbReference>
<dbReference type="InterPro" id="IPR001790">
    <property type="entry name" value="Ribosomal_uL10"/>
</dbReference>
<dbReference type="RefSeq" id="WP_044998142.1">
    <property type="nucleotide sequence ID" value="NZ_CYZO01000005.1"/>
</dbReference>
<dbReference type="CDD" id="cd05797">
    <property type="entry name" value="Ribosomal_L10"/>
    <property type="match status" value="1"/>
</dbReference>
<reference evidence="6 7" key="1">
    <citation type="submission" date="2015-09" db="EMBL/GenBank/DDBJ databases">
        <authorList>
            <consortium name="Pathogen Informatics"/>
        </authorList>
    </citation>
    <scope>NUCLEOTIDE SEQUENCE [LARGE SCALE GENOMIC DNA]</scope>
    <source>
        <strain evidence="6 7">2789STDY5834841</strain>
    </source>
</reference>
<protein>
    <recommendedName>
        <fullName evidence="4 5">Large ribosomal subunit protein uL10</fullName>
    </recommendedName>
</protein>
<dbReference type="AlphaFoldDB" id="A0A173YWK2"/>
<dbReference type="PROSITE" id="PS01109">
    <property type="entry name" value="RIBOSOMAL_L10"/>
    <property type="match status" value="1"/>
</dbReference>
<evidence type="ECO:0000313" key="6">
    <source>
        <dbReference type="EMBL" id="CUN67853.1"/>
    </source>
</evidence>
<dbReference type="PANTHER" id="PTHR11560">
    <property type="entry name" value="39S RIBOSOMAL PROTEIN L10, MITOCHONDRIAL"/>
    <property type="match status" value="1"/>
</dbReference>
<dbReference type="Gene3D" id="3.30.70.1730">
    <property type="match status" value="1"/>
</dbReference>
<evidence type="ECO:0000256" key="5">
    <source>
        <dbReference type="HAMAP-Rule" id="MF_00362"/>
    </source>
</evidence>
<organism evidence="6 7">
    <name type="scientific">[Ruminococcus] torques</name>
    <dbReference type="NCBI Taxonomy" id="33039"/>
    <lineage>
        <taxon>Bacteria</taxon>
        <taxon>Bacillati</taxon>
        <taxon>Bacillota</taxon>
        <taxon>Clostridia</taxon>
        <taxon>Lachnospirales</taxon>
        <taxon>Lachnospiraceae</taxon>
        <taxon>Mediterraneibacter</taxon>
    </lineage>
</organism>
<dbReference type="InterPro" id="IPR043141">
    <property type="entry name" value="Ribosomal_uL10-like_sf"/>
</dbReference>
<evidence type="ECO:0000256" key="1">
    <source>
        <dbReference type="ARBA" id="ARBA00008889"/>
    </source>
</evidence>
<comment type="similarity">
    <text evidence="1 5">Belongs to the universal ribosomal protein uL10 family.</text>
</comment>
<dbReference type="InterPro" id="IPR022973">
    <property type="entry name" value="Ribosomal_uL10_bac"/>
</dbReference>
<dbReference type="EMBL" id="CYZO01000005">
    <property type="protein sequence ID" value="CUN67853.1"/>
    <property type="molecule type" value="Genomic_DNA"/>
</dbReference>
<dbReference type="GO" id="GO:0006412">
    <property type="term" value="P:translation"/>
    <property type="evidence" value="ECO:0007669"/>
    <property type="project" value="UniProtKB-UniRule"/>
</dbReference>
<dbReference type="Gene3D" id="6.10.250.290">
    <property type="match status" value="1"/>
</dbReference>
<dbReference type="HAMAP" id="MF_00362">
    <property type="entry name" value="Ribosomal_uL10"/>
    <property type="match status" value="1"/>
</dbReference>
<evidence type="ECO:0000256" key="4">
    <source>
        <dbReference type="ARBA" id="ARBA00035202"/>
    </source>
</evidence>
<evidence type="ECO:0000256" key="2">
    <source>
        <dbReference type="ARBA" id="ARBA00022980"/>
    </source>
</evidence>
<name>A0A173YWK2_9FIRM</name>
<sequence length="176" mass="18989">MAKVELKQPIVAAIAEDIKDAQSVVIVDYRGLTVAQDTELRKKLREAGVTYKVCKNTMMKRAFEGTEFAGLDEYLEGPSALCVSKEDATAPARILAEFAKTADKLEMKAGVIEGTVYDVAGLNELAKIPSREVLLSKLLGSLQSPITNFARVIKQIAEKDGEATTEAPAEEAAAEE</sequence>
<dbReference type="GO" id="GO:0003735">
    <property type="term" value="F:structural constituent of ribosome"/>
    <property type="evidence" value="ECO:0007669"/>
    <property type="project" value="InterPro"/>
</dbReference>
<evidence type="ECO:0000256" key="3">
    <source>
        <dbReference type="ARBA" id="ARBA00023274"/>
    </source>
</evidence>
<dbReference type="InterPro" id="IPR002363">
    <property type="entry name" value="Ribosomal_uL10_CS_bac"/>
</dbReference>
<dbReference type="Pfam" id="PF00466">
    <property type="entry name" value="Ribosomal_L10"/>
    <property type="match status" value="1"/>
</dbReference>
<dbReference type="NCBIfam" id="NF000955">
    <property type="entry name" value="PRK00099.1-1"/>
    <property type="match status" value="1"/>
</dbReference>
<keyword evidence="5" id="KW-0694">RNA-binding</keyword>
<dbReference type="SUPFAM" id="SSF160369">
    <property type="entry name" value="Ribosomal protein L10-like"/>
    <property type="match status" value="1"/>
</dbReference>
<proteinExistence type="inferred from homology"/>
<comment type="subunit">
    <text evidence="5">Part of the ribosomal stalk of the 50S ribosomal subunit. The N-terminus interacts with L11 and the large rRNA to form the base of the stalk. The C-terminus forms an elongated spine to which L12 dimers bind in a sequential fashion forming a multimeric L10(L12)X complex.</text>
</comment>
<comment type="function">
    <text evidence="5">Forms part of the ribosomal stalk, playing a central role in the interaction of the ribosome with GTP-bound translation factors.</text>
</comment>
<evidence type="ECO:0000313" key="7">
    <source>
        <dbReference type="Proteomes" id="UP000095787"/>
    </source>
</evidence>
<dbReference type="GO" id="GO:0070180">
    <property type="term" value="F:large ribosomal subunit rRNA binding"/>
    <property type="evidence" value="ECO:0007669"/>
    <property type="project" value="UniProtKB-UniRule"/>
</dbReference>
<accession>A0A173YWK2</accession>
<gene>
    <name evidence="5 6" type="primary">rplJ</name>
    <name evidence="6" type="ORF">ERS852456_00528</name>
</gene>